<evidence type="ECO:0000313" key="15">
    <source>
        <dbReference type="EMBL" id="EST48021.1"/>
    </source>
</evidence>
<dbReference type="InterPro" id="IPR017441">
    <property type="entry name" value="Protein_kinase_ATP_BS"/>
</dbReference>
<comment type="catalytic activity">
    <reaction evidence="10">
        <text>L-tyrosyl-[protein] + ATP = O-phospho-L-tyrosyl-[protein] + ADP + H(+)</text>
        <dbReference type="Rhea" id="RHEA:10596"/>
        <dbReference type="Rhea" id="RHEA-COMP:10136"/>
        <dbReference type="Rhea" id="RHEA-COMP:20101"/>
        <dbReference type="ChEBI" id="CHEBI:15378"/>
        <dbReference type="ChEBI" id="CHEBI:30616"/>
        <dbReference type="ChEBI" id="CHEBI:46858"/>
        <dbReference type="ChEBI" id="CHEBI:61978"/>
        <dbReference type="ChEBI" id="CHEBI:456216"/>
        <dbReference type="EC" id="2.7.12.1"/>
    </reaction>
</comment>
<dbReference type="GO" id="GO:0005737">
    <property type="term" value="C:cytoplasm"/>
    <property type="evidence" value="ECO:0007669"/>
    <property type="project" value="TreeGrafter"/>
</dbReference>
<evidence type="ECO:0000256" key="1">
    <source>
        <dbReference type="ARBA" id="ARBA00008867"/>
    </source>
</evidence>
<keyword evidence="4" id="KW-0808">Transferase</keyword>
<reference evidence="16" key="2">
    <citation type="submission" date="2020-12" db="EMBL/GenBank/DDBJ databases">
        <title>New Spironucleus salmonicida genome in near-complete chromosomes.</title>
        <authorList>
            <person name="Xu F."/>
            <person name="Kurt Z."/>
            <person name="Jimenez-Gonzalez A."/>
            <person name="Astvaldsson A."/>
            <person name="Andersson J.O."/>
            <person name="Svard S.G."/>
        </authorList>
    </citation>
    <scope>NUCLEOTIDE SEQUENCE</scope>
    <source>
        <strain evidence="16">ATCC 50377</strain>
    </source>
</reference>
<reference evidence="15 16" key="1">
    <citation type="journal article" date="2014" name="PLoS Genet.">
        <title>The Genome of Spironucleus salmonicida Highlights a Fish Pathogen Adapted to Fluctuating Environments.</title>
        <authorList>
            <person name="Xu F."/>
            <person name="Jerlstrom-Hultqvist J."/>
            <person name="Einarsson E."/>
            <person name="Astvaldsson A."/>
            <person name="Svard S.G."/>
            <person name="Andersson J.O."/>
        </authorList>
    </citation>
    <scope>NUCLEOTIDE SEQUENCE</scope>
    <source>
        <strain evidence="16">ATCC 50377</strain>
    </source>
</reference>
<keyword evidence="17" id="KW-1185">Reference proteome</keyword>
<dbReference type="SMART" id="SM00220">
    <property type="entry name" value="S_TKc"/>
    <property type="match status" value="1"/>
</dbReference>
<evidence type="ECO:0000256" key="2">
    <source>
        <dbReference type="ARBA" id="ARBA00013203"/>
    </source>
</evidence>
<evidence type="ECO:0000256" key="3">
    <source>
        <dbReference type="ARBA" id="ARBA00022527"/>
    </source>
</evidence>
<dbReference type="Gene3D" id="3.30.200.20">
    <property type="entry name" value="Phosphorylase Kinase, domain 1"/>
    <property type="match status" value="1"/>
</dbReference>
<dbReference type="GO" id="GO:0005524">
    <property type="term" value="F:ATP binding"/>
    <property type="evidence" value="ECO:0007669"/>
    <property type="project" value="UniProtKB-UniRule"/>
</dbReference>
<dbReference type="PANTHER" id="PTHR24058">
    <property type="entry name" value="DUAL SPECIFICITY PROTEIN KINASE"/>
    <property type="match status" value="1"/>
</dbReference>
<evidence type="ECO:0000256" key="7">
    <source>
        <dbReference type="ARBA" id="ARBA00022840"/>
    </source>
</evidence>
<dbReference type="CDD" id="cd14210">
    <property type="entry name" value="PKc_DYRK"/>
    <property type="match status" value="1"/>
</dbReference>
<evidence type="ECO:0000256" key="12">
    <source>
        <dbReference type="RuleBase" id="RU000304"/>
    </source>
</evidence>
<organism evidence="15">
    <name type="scientific">Spironucleus salmonicida</name>
    <dbReference type="NCBI Taxonomy" id="348837"/>
    <lineage>
        <taxon>Eukaryota</taxon>
        <taxon>Metamonada</taxon>
        <taxon>Diplomonadida</taxon>
        <taxon>Hexamitidae</taxon>
        <taxon>Hexamitinae</taxon>
        <taxon>Spironucleus</taxon>
    </lineage>
</organism>
<evidence type="ECO:0000256" key="5">
    <source>
        <dbReference type="ARBA" id="ARBA00022741"/>
    </source>
</evidence>
<dbReference type="InterPro" id="IPR000719">
    <property type="entry name" value="Prot_kinase_dom"/>
</dbReference>
<dbReference type="OrthoDB" id="9332038at2759"/>
<dbReference type="InterPro" id="IPR042521">
    <property type="entry name" value="DYRK"/>
</dbReference>
<protein>
    <recommendedName>
        <fullName evidence="2">dual-specificity kinase</fullName>
        <ecNumber evidence="2">2.7.12.1</ecNumber>
    </recommendedName>
</protein>
<dbReference type="EMBL" id="AUWU02000004">
    <property type="protein sequence ID" value="KAH0574216.1"/>
    <property type="molecule type" value="Genomic_DNA"/>
</dbReference>
<dbReference type="InterPro" id="IPR008271">
    <property type="entry name" value="Ser/Thr_kinase_AS"/>
</dbReference>
<dbReference type="PROSITE" id="PS00108">
    <property type="entry name" value="PROTEIN_KINASE_ST"/>
    <property type="match status" value="1"/>
</dbReference>
<comment type="catalytic activity">
    <reaction evidence="8">
        <text>L-seryl-[protein] + ATP = O-phospho-L-seryl-[protein] + ADP + H(+)</text>
        <dbReference type="Rhea" id="RHEA:17989"/>
        <dbReference type="Rhea" id="RHEA-COMP:9863"/>
        <dbReference type="Rhea" id="RHEA-COMP:11604"/>
        <dbReference type="ChEBI" id="CHEBI:15378"/>
        <dbReference type="ChEBI" id="CHEBI:29999"/>
        <dbReference type="ChEBI" id="CHEBI:30616"/>
        <dbReference type="ChEBI" id="CHEBI:83421"/>
        <dbReference type="ChEBI" id="CHEBI:456216"/>
        <dbReference type="EC" id="2.7.12.1"/>
    </reaction>
</comment>
<dbReference type="PANTHER" id="PTHR24058:SF22">
    <property type="entry name" value="DUAL SPECIFICITY TYROSINE-PHOSPHORYLATION-REGULATED KINASE 4"/>
    <property type="match status" value="1"/>
</dbReference>
<feature type="region of interest" description="Disordered" evidence="13">
    <location>
        <begin position="1"/>
        <end position="34"/>
    </location>
</feature>
<dbReference type="PROSITE" id="PS00107">
    <property type="entry name" value="PROTEIN_KINASE_ATP"/>
    <property type="match status" value="1"/>
</dbReference>
<keyword evidence="3 12" id="KW-0723">Serine/threonine-protein kinase</keyword>
<dbReference type="AlphaFoldDB" id="V6LWD4"/>
<sequence>MSNFRKFKEAPVQLPHDLMGPPQEPPKRSQYRGRRNVQIPKLQTVKAAIISQLPFQDKITTLPAQQEARSSSVPSNVKLQSILQQQPKTPSKTGAYILQYHQSELSQHEKEEILQFSKIYYWGQKAQKPYNVQATNYGYDDQRGDYLGVIKDHVSYRYELISILGQGSFGKVFKAYDHATSTQVALKIVRNKKRFHRQGIVEVRLLETLRKNDSDGQSNSVIMTSSFYFRQHLIMVFEQLSINLYELLLKFDLRGLNTRLVRKFAVQTLNCLNYSFNLKIIHADIKPENILIVAPDSSKCKIIDWGSGAFVNQTIYTYIQSRFYRAPEVILGLPYSIEIDIWSLGCVFCELLNGTPIFAGENETDQLGKICEVLGMPPQDMILKSPRKGEFFNAGKLRSGHRPSNNLKQRVKDQGLFSIVEKMLVWDPSKRAKPFEVMQSPWIQEGIRELEMRIQKELGKGAPVQEQVEDKPIQQVIMDDGIGFKVVMKQGVVELPKIGM</sequence>
<dbReference type="GO" id="GO:0004674">
    <property type="term" value="F:protein serine/threonine kinase activity"/>
    <property type="evidence" value="ECO:0007669"/>
    <property type="project" value="UniProtKB-KW"/>
</dbReference>
<evidence type="ECO:0000256" key="10">
    <source>
        <dbReference type="ARBA" id="ARBA00051680"/>
    </source>
</evidence>
<dbReference type="GO" id="GO:0004712">
    <property type="term" value="F:protein serine/threonine/tyrosine kinase activity"/>
    <property type="evidence" value="ECO:0007669"/>
    <property type="project" value="UniProtKB-EC"/>
</dbReference>
<evidence type="ECO:0000259" key="14">
    <source>
        <dbReference type="PROSITE" id="PS50011"/>
    </source>
</evidence>
<evidence type="ECO:0000256" key="8">
    <source>
        <dbReference type="ARBA" id="ARBA00049003"/>
    </source>
</evidence>
<feature type="binding site" evidence="11">
    <location>
        <position position="187"/>
    </location>
    <ligand>
        <name>ATP</name>
        <dbReference type="ChEBI" id="CHEBI:30616"/>
    </ligand>
</feature>
<accession>V6LWD4</accession>
<keyword evidence="5 11" id="KW-0547">Nucleotide-binding</keyword>
<dbReference type="Gene3D" id="3.30.10.30">
    <property type="entry name" value="DYRK"/>
    <property type="match status" value="1"/>
</dbReference>
<evidence type="ECO:0000313" key="17">
    <source>
        <dbReference type="Proteomes" id="UP000018208"/>
    </source>
</evidence>
<comment type="similarity">
    <text evidence="1">Belongs to the protein kinase superfamily. CMGC Ser/Thr protein kinase family. MNB/DYRK subfamily.</text>
</comment>
<dbReference type="EMBL" id="KI546010">
    <property type="protein sequence ID" value="EST48021.1"/>
    <property type="molecule type" value="Genomic_DNA"/>
</dbReference>
<proteinExistence type="inferred from homology"/>
<dbReference type="VEuPathDB" id="GiardiaDB:SS50377_24163"/>
<comment type="catalytic activity">
    <reaction evidence="9">
        <text>L-threonyl-[protein] + ATP = O-phospho-L-threonyl-[protein] + ADP + H(+)</text>
        <dbReference type="Rhea" id="RHEA:46608"/>
        <dbReference type="Rhea" id="RHEA-COMP:11060"/>
        <dbReference type="Rhea" id="RHEA-COMP:11605"/>
        <dbReference type="ChEBI" id="CHEBI:15378"/>
        <dbReference type="ChEBI" id="CHEBI:30013"/>
        <dbReference type="ChEBI" id="CHEBI:30616"/>
        <dbReference type="ChEBI" id="CHEBI:61977"/>
        <dbReference type="ChEBI" id="CHEBI:456216"/>
        <dbReference type="EC" id="2.7.12.1"/>
    </reaction>
</comment>
<name>V6LWD4_9EUKA</name>
<dbReference type="Pfam" id="PF00069">
    <property type="entry name" value="Pkinase"/>
    <property type="match status" value="1"/>
</dbReference>
<evidence type="ECO:0000256" key="9">
    <source>
        <dbReference type="ARBA" id="ARBA00049308"/>
    </source>
</evidence>
<dbReference type="InterPro" id="IPR011009">
    <property type="entry name" value="Kinase-like_dom_sf"/>
</dbReference>
<evidence type="ECO:0000256" key="4">
    <source>
        <dbReference type="ARBA" id="ARBA00022679"/>
    </source>
</evidence>
<dbReference type="Proteomes" id="UP000018208">
    <property type="component" value="Unassembled WGS sequence"/>
</dbReference>
<gene>
    <name evidence="15" type="ORF">SS50377_11851</name>
    <name evidence="16" type="ORF">SS50377_24163</name>
</gene>
<dbReference type="GO" id="GO:0005856">
    <property type="term" value="C:cytoskeleton"/>
    <property type="evidence" value="ECO:0007669"/>
    <property type="project" value="TreeGrafter"/>
</dbReference>
<evidence type="ECO:0000256" key="11">
    <source>
        <dbReference type="PROSITE-ProRule" id="PRU10141"/>
    </source>
</evidence>
<evidence type="ECO:0000256" key="13">
    <source>
        <dbReference type="SAM" id="MobiDB-lite"/>
    </source>
</evidence>
<evidence type="ECO:0000313" key="16">
    <source>
        <dbReference type="EMBL" id="KAH0574216.1"/>
    </source>
</evidence>
<keyword evidence="7 11" id="KW-0067">ATP-binding</keyword>
<dbReference type="Gene3D" id="1.10.510.10">
    <property type="entry name" value="Transferase(Phosphotransferase) domain 1"/>
    <property type="match status" value="1"/>
</dbReference>
<dbReference type="PROSITE" id="PS50011">
    <property type="entry name" value="PROTEIN_KINASE_DOM"/>
    <property type="match status" value="1"/>
</dbReference>
<dbReference type="InterPro" id="IPR050494">
    <property type="entry name" value="Ser_Thr_dual-spec_kinase"/>
</dbReference>
<keyword evidence="6 15" id="KW-0418">Kinase</keyword>
<dbReference type="SUPFAM" id="SSF56112">
    <property type="entry name" value="Protein kinase-like (PK-like)"/>
    <property type="match status" value="1"/>
</dbReference>
<dbReference type="EC" id="2.7.12.1" evidence="2"/>
<feature type="domain" description="Protein kinase" evidence="14">
    <location>
        <begin position="158"/>
        <end position="443"/>
    </location>
</feature>
<evidence type="ECO:0000256" key="6">
    <source>
        <dbReference type="ARBA" id="ARBA00022777"/>
    </source>
</evidence>